<evidence type="ECO:0000256" key="2">
    <source>
        <dbReference type="ARBA" id="ARBA00023015"/>
    </source>
</evidence>
<protein>
    <submittedName>
        <fullName evidence="6">LysR family transcriptional regulator</fullName>
    </submittedName>
</protein>
<dbReference type="Proteomes" id="UP001304298">
    <property type="component" value="Unassembled WGS sequence"/>
</dbReference>
<evidence type="ECO:0000256" key="4">
    <source>
        <dbReference type="ARBA" id="ARBA00023163"/>
    </source>
</evidence>
<dbReference type="CDD" id="cd05466">
    <property type="entry name" value="PBP2_LTTR_substrate"/>
    <property type="match status" value="1"/>
</dbReference>
<organism evidence="6 7">
    <name type="scientific">Amycolatopsis heterodermiae</name>
    <dbReference type="NCBI Taxonomy" id="3110235"/>
    <lineage>
        <taxon>Bacteria</taxon>
        <taxon>Bacillati</taxon>
        <taxon>Actinomycetota</taxon>
        <taxon>Actinomycetes</taxon>
        <taxon>Pseudonocardiales</taxon>
        <taxon>Pseudonocardiaceae</taxon>
        <taxon>Amycolatopsis</taxon>
    </lineage>
</organism>
<gene>
    <name evidence="6" type="ORF">VA596_15975</name>
</gene>
<reference evidence="6 7" key="1">
    <citation type="submission" date="2023-12" db="EMBL/GenBank/DDBJ databases">
        <title>Amycolatopsis sp. V23-08.</title>
        <authorList>
            <person name="Somphong A."/>
        </authorList>
    </citation>
    <scope>NUCLEOTIDE SEQUENCE [LARGE SCALE GENOMIC DNA]</scope>
    <source>
        <strain evidence="6 7">V23-08</strain>
    </source>
</reference>
<proteinExistence type="inferred from homology"/>
<evidence type="ECO:0000313" key="7">
    <source>
        <dbReference type="Proteomes" id="UP001304298"/>
    </source>
</evidence>
<dbReference type="Pfam" id="PF00126">
    <property type="entry name" value="HTH_1"/>
    <property type="match status" value="1"/>
</dbReference>
<dbReference type="SUPFAM" id="SSF46785">
    <property type="entry name" value="Winged helix' DNA-binding domain"/>
    <property type="match status" value="1"/>
</dbReference>
<dbReference type="Gene3D" id="1.10.10.10">
    <property type="entry name" value="Winged helix-like DNA-binding domain superfamily/Winged helix DNA-binding domain"/>
    <property type="match status" value="1"/>
</dbReference>
<keyword evidence="4" id="KW-0804">Transcription</keyword>
<feature type="domain" description="HTH lysR-type" evidence="5">
    <location>
        <begin position="1"/>
        <end position="58"/>
    </location>
</feature>
<dbReference type="RefSeq" id="WP_323327785.1">
    <property type="nucleotide sequence ID" value="NZ_JAYFSI010000003.1"/>
</dbReference>
<keyword evidence="7" id="KW-1185">Reference proteome</keyword>
<comment type="similarity">
    <text evidence="1">Belongs to the LysR transcriptional regulatory family.</text>
</comment>
<dbReference type="Gene3D" id="3.40.190.290">
    <property type="match status" value="1"/>
</dbReference>
<keyword evidence="2" id="KW-0805">Transcription regulation</keyword>
<dbReference type="Pfam" id="PF03466">
    <property type="entry name" value="LysR_substrate"/>
    <property type="match status" value="1"/>
</dbReference>
<sequence>MLLRQLEYLVALAREKHFARAAEACHVSQPSLSAGIRKLERELGTQVVQRGARYAGLTPEGERVLVWAQRILAERDALNEDLSTMRDSLSGVLRVGAIPTALTAMSMLTAPFCERHPHARVTLESLSSDEIARRLSAFELDAGLTYVDDETPHGLRCVPLYEERYLLLTPSDGELAERRLVRWAEVATLPLCLLMPHMRNRRVLDALFAEAGATVVPAIETDTVSALYSHVATHRWSSVISHAWLHLFGVPPGMRVVPLETPSRSHRIGLVVTSGSPEPILAHALLEVVRGVDVRGTLDALLHRHLAEQA</sequence>
<dbReference type="InterPro" id="IPR005119">
    <property type="entry name" value="LysR_subst-bd"/>
</dbReference>
<accession>A0ABU5R4D3</accession>
<dbReference type="InterPro" id="IPR050950">
    <property type="entry name" value="HTH-type_LysR_regulators"/>
</dbReference>
<dbReference type="InterPro" id="IPR000847">
    <property type="entry name" value="LysR_HTH_N"/>
</dbReference>
<keyword evidence="3" id="KW-0238">DNA-binding</keyword>
<dbReference type="PANTHER" id="PTHR30419">
    <property type="entry name" value="HTH-TYPE TRANSCRIPTIONAL REGULATOR YBHD"/>
    <property type="match status" value="1"/>
</dbReference>
<evidence type="ECO:0000256" key="3">
    <source>
        <dbReference type="ARBA" id="ARBA00023125"/>
    </source>
</evidence>
<evidence type="ECO:0000313" key="6">
    <source>
        <dbReference type="EMBL" id="MEA5361042.1"/>
    </source>
</evidence>
<comment type="caution">
    <text evidence="6">The sequence shown here is derived from an EMBL/GenBank/DDBJ whole genome shotgun (WGS) entry which is preliminary data.</text>
</comment>
<dbReference type="PANTHER" id="PTHR30419:SF31">
    <property type="entry name" value="BLR3139 PROTEIN"/>
    <property type="match status" value="1"/>
</dbReference>
<dbReference type="PROSITE" id="PS50931">
    <property type="entry name" value="HTH_LYSR"/>
    <property type="match status" value="1"/>
</dbReference>
<evidence type="ECO:0000259" key="5">
    <source>
        <dbReference type="PROSITE" id="PS50931"/>
    </source>
</evidence>
<name>A0ABU5R4D3_9PSEU</name>
<dbReference type="InterPro" id="IPR036390">
    <property type="entry name" value="WH_DNA-bd_sf"/>
</dbReference>
<evidence type="ECO:0000256" key="1">
    <source>
        <dbReference type="ARBA" id="ARBA00009437"/>
    </source>
</evidence>
<dbReference type="InterPro" id="IPR036388">
    <property type="entry name" value="WH-like_DNA-bd_sf"/>
</dbReference>
<dbReference type="PRINTS" id="PR00039">
    <property type="entry name" value="HTHLYSR"/>
</dbReference>
<dbReference type="SUPFAM" id="SSF53850">
    <property type="entry name" value="Periplasmic binding protein-like II"/>
    <property type="match status" value="1"/>
</dbReference>
<dbReference type="EMBL" id="JAYFSI010000003">
    <property type="protein sequence ID" value="MEA5361042.1"/>
    <property type="molecule type" value="Genomic_DNA"/>
</dbReference>